<dbReference type="InterPro" id="IPR058548">
    <property type="entry name" value="MlaB-like_STAS"/>
</dbReference>
<proteinExistence type="predicted"/>
<dbReference type="PANTHER" id="PTHR35849:SF1">
    <property type="entry name" value="INTERMEMBRANE PHOSPHOLIPID TRANSPORT SYSTEM BINDING PROTEIN MLAB"/>
    <property type="match status" value="1"/>
</dbReference>
<dbReference type="KEGG" id="moz:MoryE10_17950"/>
<dbReference type="CDD" id="cd07043">
    <property type="entry name" value="STAS_anti-anti-sigma_factors"/>
    <property type="match status" value="1"/>
</dbReference>
<evidence type="ECO:0000313" key="3">
    <source>
        <dbReference type="Proteomes" id="UP000824988"/>
    </source>
</evidence>
<dbReference type="RefSeq" id="WP_221046843.1">
    <property type="nucleotide sequence ID" value="NZ_AP019782.1"/>
</dbReference>
<organism evidence="2 3">
    <name type="scientific">Methylogaea oryzae</name>
    <dbReference type="NCBI Taxonomy" id="1295382"/>
    <lineage>
        <taxon>Bacteria</taxon>
        <taxon>Pseudomonadati</taxon>
        <taxon>Pseudomonadota</taxon>
        <taxon>Gammaproteobacteria</taxon>
        <taxon>Methylococcales</taxon>
        <taxon>Methylococcaceae</taxon>
        <taxon>Methylogaea</taxon>
    </lineage>
</organism>
<protein>
    <recommendedName>
        <fullName evidence="1">STAS domain-containing protein</fullName>
    </recommendedName>
</protein>
<dbReference type="Proteomes" id="UP000824988">
    <property type="component" value="Chromosome"/>
</dbReference>
<dbReference type="AlphaFoldDB" id="A0A8D5AJV3"/>
<name>A0A8D5AJV3_9GAMM</name>
<dbReference type="InterPro" id="IPR002645">
    <property type="entry name" value="STAS_dom"/>
</dbReference>
<keyword evidence="3" id="KW-1185">Reference proteome</keyword>
<reference evidence="2" key="1">
    <citation type="submission" date="2019-06" db="EMBL/GenBank/DDBJ databases">
        <title>Complete genome sequence of Methylogaea oryzae strain JCM16910.</title>
        <authorList>
            <person name="Asakawa S."/>
        </authorList>
    </citation>
    <scope>NUCLEOTIDE SEQUENCE</scope>
    <source>
        <strain evidence="2">E10</strain>
    </source>
</reference>
<accession>A0A8D5AJV3</accession>
<dbReference type="PROSITE" id="PS50801">
    <property type="entry name" value="STAS"/>
    <property type="match status" value="1"/>
</dbReference>
<evidence type="ECO:0000313" key="2">
    <source>
        <dbReference type="EMBL" id="BBL71189.1"/>
    </source>
</evidence>
<dbReference type="PANTHER" id="PTHR35849">
    <property type="entry name" value="BLR2341 PROTEIN"/>
    <property type="match status" value="1"/>
</dbReference>
<gene>
    <name evidence="2" type="ORF">MoryE10_17950</name>
</gene>
<dbReference type="InterPro" id="IPR052746">
    <property type="entry name" value="MlaB_ABC_Transporter"/>
</dbReference>
<dbReference type="Pfam" id="PF13466">
    <property type="entry name" value="STAS_2"/>
    <property type="match status" value="1"/>
</dbReference>
<feature type="domain" description="STAS" evidence="1">
    <location>
        <begin position="24"/>
        <end position="108"/>
    </location>
</feature>
<sequence>MRWCRHNDNGAAQAALSDQGGGRFALEGELSFASVPALLRRGAALFAGQGAIELDLSGVRRADSAGLALLVEWLAQANRLNRQLDFRHVPDQILRMAKVGGLEDILSL</sequence>
<evidence type="ECO:0000259" key="1">
    <source>
        <dbReference type="PROSITE" id="PS50801"/>
    </source>
</evidence>
<dbReference type="EMBL" id="AP019782">
    <property type="protein sequence ID" value="BBL71189.1"/>
    <property type="molecule type" value="Genomic_DNA"/>
</dbReference>